<dbReference type="Proteomes" id="UP000886501">
    <property type="component" value="Unassembled WGS sequence"/>
</dbReference>
<reference evidence="1" key="1">
    <citation type="submission" date="2019-10" db="EMBL/GenBank/DDBJ databases">
        <authorList>
            <consortium name="DOE Joint Genome Institute"/>
            <person name="Kuo A."/>
            <person name="Miyauchi S."/>
            <person name="Kiss E."/>
            <person name="Drula E."/>
            <person name="Kohler A."/>
            <person name="Sanchez-Garcia M."/>
            <person name="Andreopoulos B."/>
            <person name="Barry K.W."/>
            <person name="Bonito G."/>
            <person name="Buee M."/>
            <person name="Carver A."/>
            <person name="Chen C."/>
            <person name="Cichocki N."/>
            <person name="Clum A."/>
            <person name="Culley D."/>
            <person name="Crous P.W."/>
            <person name="Fauchery L."/>
            <person name="Girlanda M."/>
            <person name="Hayes R."/>
            <person name="Keri Z."/>
            <person name="Labutti K."/>
            <person name="Lipzen A."/>
            <person name="Lombard V."/>
            <person name="Magnuson J."/>
            <person name="Maillard F."/>
            <person name="Morin E."/>
            <person name="Murat C."/>
            <person name="Nolan M."/>
            <person name="Ohm R."/>
            <person name="Pangilinan J."/>
            <person name="Pereira M."/>
            <person name="Perotto S."/>
            <person name="Peter M."/>
            <person name="Riley R."/>
            <person name="Sitrit Y."/>
            <person name="Stielow B."/>
            <person name="Szollosi G."/>
            <person name="Zifcakova L."/>
            <person name="Stursova M."/>
            <person name="Spatafora J.W."/>
            <person name="Tedersoo L."/>
            <person name="Vaario L.-M."/>
            <person name="Yamada A."/>
            <person name="Yan M."/>
            <person name="Wang P."/>
            <person name="Xu J."/>
            <person name="Bruns T."/>
            <person name="Baldrian P."/>
            <person name="Vilgalys R."/>
            <person name="Henrissat B."/>
            <person name="Grigoriev I.V."/>
            <person name="Hibbett D."/>
            <person name="Nagy L.G."/>
            <person name="Martin F.M."/>
        </authorList>
    </citation>
    <scope>NUCLEOTIDE SEQUENCE</scope>
    <source>
        <strain evidence="1">P2</strain>
    </source>
</reference>
<evidence type="ECO:0000313" key="1">
    <source>
        <dbReference type="EMBL" id="KAF9652593.1"/>
    </source>
</evidence>
<comment type="caution">
    <text evidence="1">The sequence shown here is derived from an EMBL/GenBank/DDBJ whole genome shotgun (WGS) entry which is preliminary data.</text>
</comment>
<gene>
    <name evidence="1" type="ORF">BDM02DRAFT_3089131</name>
</gene>
<keyword evidence="2" id="KW-1185">Reference proteome</keyword>
<accession>A0ACB6ZT26</accession>
<organism evidence="1 2">
    <name type="scientific">Thelephora ganbajun</name>
    <name type="common">Ganba fungus</name>
    <dbReference type="NCBI Taxonomy" id="370292"/>
    <lineage>
        <taxon>Eukaryota</taxon>
        <taxon>Fungi</taxon>
        <taxon>Dikarya</taxon>
        <taxon>Basidiomycota</taxon>
        <taxon>Agaricomycotina</taxon>
        <taxon>Agaricomycetes</taxon>
        <taxon>Thelephorales</taxon>
        <taxon>Thelephoraceae</taxon>
        <taxon>Thelephora</taxon>
    </lineage>
</organism>
<name>A0ACB6ZT26_THEGA</name>
<sequence>MSFTKSVIYPANPNTVRGASTKLSTSKDKIVYANGKTIVIRDLKDPAASYVYTGHVHNTTVARISPTGFYCASADASGTVKIWDTIGEDKILKGEYKVLGGKINDLDWDGESKRIIAVGEGRDKFGHAFMFDTGSSTGDIIGHSKTVNAVSIRHQRPFRAATASDDVTVGFHHGVPFKYASTIRTHAKFVQDVRFSPSGDNFASVGSDARILIYSGTSGETITEITNNSHTGSITACGWSPDSKTLMTVSADSAVKLWDVEASKLVTTWSLGPGIDNQQVGGTWTEGDEIVSLSVSSDLNIFDKRVADKPSRIIRAPQKAVTAALPTGSGTFLAGTASGRMLLFSAAGEASHVGGDGHLSLVTSLSSGKDGKAFSAGFDDRLREIDGPTFTPASLSTKSQPKSIAVGGDGSVFLAEINGLEVVRDNQKTFELSTSFTPSAIDIHGSLVALGGEDAKVRLYDWDGKSLKETGLLEGNRGPISAIRFSPDGTMIVSGDSSGKLFLFDAKGRKLITSRWAFHSARVNSIQWTSDSRHCATGSLDTDVYVWSVEKPLKKIAIKNAGLGGVNVVFWLEEDGKKGKLVSSGADACVRVWDVVFHA</sequence>
<reference evidence="1" key="2">
    <citation type="journal article" date="2020" name="Nat. Commun.">
        <title>Large-scale genome sequencing of mycorrhizal fungi provides insights into the early evolution of symbiotic traits.</title>
        <authorList>
            <person name="Miyauchi S."/>
            <person name="Kiss E."/>
            <person name="Kuo A."/>
            <person name="Drula E."/>
            <person name="Kohler A."/>
            <person name="Sanchez-Garcia M."/>
            <person name="Morin E."/>
            <person name="Andreopoulos B."/>
            <person name="Barry K.W."/>
            <person name="Bonito G."/>
            <person name="Buee M."/>
            <person name="Carver A."/>
            <person name="Chen C."/>
            <person name="Cichocki N."/>
            <person name="Clum A."/>
            <person name="Culley D."/>
            <person name="Crous P.W."/>
            <person name="Fauchery L."/>
            <person name="Girlanda M."/>
            <person name="Hayes R.D."/>
            <person name="Keri Z."/>
            <person name="LaButti K."/>
            <person name="Lipzen A."/>
            <person name="Lombard V."/>
            <person name="Magnuson J."/>
            <person name="Maillard F."/>
            <person name="Murat C."/>
            <person name="Nolan M."/>
            <person name="Ohm R.A."/>
            <person name="Pangilinan J."/>
            <person name="Pereira M.F."/>
            <person name="Perotto S."/>
            <person name="Peter M."/>
            <person name="Pfister S."/>
            <person name="Riley R."/>
            <person name="Sitrit Y."/>
            <person name="Stielow J.B."/>
            <person name="Szollosi G."/>
            <person name="Zifcakova L."/>
            <person name="Stursova M."/>
            <person name="Spatafora J.W."/>
            <person name="Tedersoo L."/>
            <person name="Vaario L.M."/>
            <person name="Yamada A."/>
            <person name="Yan M."/>
            <person name="Wang P."/>
            <person name="Xu J."/>
            <person name="Bruns T."/>
            <person name="Baldrian P."/>
            <person name="Vilgalys R."/>
            <person name="Dunand C."/>
            <person name="Henrissat B."/>
            <person name="Grigoriev I.V."/>
            <person name="Hibbett D."/>
            <person name="Nagy L.G."/>
            <person name="Martin F.M."/>
        </authorList>
    </citation>
    <scope>NUCLEOTIDE SEQUENCE</scope>
    <source>
        <strain evidence="1">P2</strain>
    </source>
</reference>
<dbReference type="EMBL" id="MU117968">
    <property type="protein sequence ID" value="KAF9652593.1"/>
    <property type="molecule type" value="Genomic_DNA"/>
</dbReference>
<proteinExistence type="predicted"/>
<evidence type="ECO:0000313" key="2">
    <source>
        <dbReference type="Proteomes" id="UP000886501"/>
    </source>
</evidence>
<protein>
    <submittedName>
        <fullName evidence="1">WD40 repeat-like protein</fullName>
    </submittedName>
</protein>